<comment type="caution">
    <text evidence="2">The sequence shown here is derived from an EMBL/GenBank/DDBJ whole genome shotgun (WGS) entry which is preliminary data.</text>
</comment>
<reference evidence="2" key="1">
    <citation type="submission" date="2023-06" db="EMBL/GenBank/DDBJ databases">
        <title>Genome-scale phylogeny and comparative genomics of the fungal order Sordariales.</title>
        <authorList>
            <consortium name="Lawrence Berkeley National Laboratory"/>
            <person name="Hensen N."/>
            <person name="Bonometti L."/>
            <person name="Westerberg I."/>
            <person name="Brannstrom I.O."/>
            <person name="Guillou S."/>
            <person name="Cros-Aarteil S."/>
            <person name="Calhoun S."/>
            <person name="Haridas S."/>
            <person name="Kuo A."/>
            <person name="Mondo S."/>
            <person name="Pangilinan J."/>
            <person name="Riley R."/>
            <person name="LaButti K."/>
            <person name="Andreopoulos B."/>
            <person name="Lipzen A."/>
            <person name="Chen C."/>
            <person name="Yanf M."/>
            <person name="Daum C."/>
            <person name="Ng V."/>
            <person name="Clum A."/>
            <person name="Steindorff A."/>
            <person name="Ohm R."/>
            <person name="Martin F."/>
            <person name="Silar P."/>
            <person name="Natvig D."/>
            <person name="Lalanne C."/>
            <person name="Gautier V."/>
            <person name="Ament-velasquez S.L."/>
            <person name="Kruys A."/>
            <person name="Hutchinson M.I."/>
            <person name="Powell A.J."/>
            <person name="Barry K."/>
            <person name="Miller A.N."/>
            <person name="Grigoriev I.V."/>
            <person name="Debuchy R."/>
            <person name="Gladieux P."/>
            <person name="Thoren M.H."/>
            <person name="Johannesson H."/>
        </authorList>
    </citation>
    <scope>NUCLEOTIDE SEQUENCE</scope>
    <source>
        <strain evidence="2">SMH3391-2</strain>
    </source>
</reference>
<evidence type="ECO:0000313" key="2">
    <source>
        <dbReference type="EMBL" id="KAK0635548.1"/>
    </source>
</evidence>
<keyword evidence="3" id="KW-1185">Reference proteome</keyword>
<protein>
    <submittedName>
        <fullName evidence="2">Uncharacterized protein</fullName>
    </submittedName>
</protein>
<feature type="region of interest" description="Disordered" evidence="1">
    <location>
        <begin position="68"/>
        <end position="112"/>
    </location>
</feature>
<feature type="region of interest" description="Disordered" evidence="1">
    <location>
        <begin position="44"/>
        <end position="63"/>
    </location>
</feature>
<dbReference type="AlphaFoldDB" id="A0AA39XK80"/>
<sequence>MSSLAARVPVMVVLARWFSHGKYYTGFCFLAAAQKFFTSLVPPSERAIQERRSHRTSASGYLGSSVYTNQTRQPISRPDSTKTPHPRNLPPIPDDQFHVSHRGQTDRQSITTHPHPHPVLSIHFLWVDHLHRGGWTSAKHPARTHALPSFSPFPCQVHSLLLLFSRATLYEGRAQVGLSRCSTPPPLWHQWRRRKKADRHTPLLSDCSSPARSTLPVFIAYSINKSLSHITYHVHIYIYMVGDRETNTDGQQNSSPIHLV</sequence>
<accession>A0AA39XK80</accession>
<name>A0AA39XK80_9PEZI</name>
<evidence type="ECO:0000313" key="3">
    <source>
        <dbReference type="Proteomes" id="UP001174934"/>
    </source>
</evidence>
<proteinExistence type="predicted"/>
<dbReference type="Proteomes" id="UP001174934">
    <property type="component" value="Unassembled WGS sequence"/>
</dbReference>
<evidence type="ECO:0000256" key="1">
    <source>
        <dbReference type="SAM" id="MobiDB-lite"/>
    </source>
</evidence>
<organism evidence="2 3">
    <name type="scientific">Bombardia bombarda</name>
    <dbReference type="NCBI Taxonomy" id="252184"/>
    <lineage>
        <taxon>Eukaryota</taxon>
        <taxon>Fungi</taxon>
        <taxon>Dikarya</taxon>
        <taxon>Ascomycota</taxon>
        <taxon>Pezizomycotina</taxon>
        <taxon>Sordariomycetes</taxon>
        <taxon>Sordariomycetidae</taxon>
        <taxon>Sordariales</taxon>
        <taxon>Lasiosphaeriaceae</taxon>
        <taxon>Bombardia</taxon>
    </lineage>
</organism>
<dbReference type="EMBL" id="JAULSR010000001">
    <property type="protein sequence ID" value="KAK0635548.1"/>
    <property type="molecule type" value="Genomic_DNA"/>
</dbReference>
<gene>
    <name evidence="2" type="ORF">B0T17DRAFT_624249</name>
</gene>